<reference evidence="2" key="1">
    <citation type="submission" date="2019-04" db="EMBL/GenBank/DDBJ databases">
        <authorList>
            <consortium name="Science for Life Laboratories"/>
        </authorList>
    </citation>
    <scope>NUCLEOTIDE SEQUENCE</scope>
    <source>
        <strain evidence="2">MBLW1</strain>
    </source>
</reference>
<evidence type="ECO:0000313" key="2">
    <source>
        <dbReference type="EMBL" id="VIP01786.1"/>
    </source>
</evidence>
<organism evidence="2">
    <name type="scientific">Tuwongella immobilis</name>
    <dbReference type="NCBI Taxonomy" id="692036"/>
    <lineage>
        <taxon>Bacteria</taxon>
        <taxon>Pseudomonadati</taxon>
        <taxon>Planctomycetota</taxon>
        <taxon>Planctomycetia</taxon>
        <taxon>Gemmatales</taxon>
        <taxon>Gemmataceae</taxon>
        <taxon>Tuwongella</taxon>
    </lineage>
</organism>
<name>A0A6C2YK34_9BACT</name>
<dbReference type="RefSeq" id="WP_162657035.1">
    <property type="nucleotide sequence ID" value="NZ_LR593887.1"/>
</dbReference>
<dbReference type="InterPro" id="IPR041261">
    <property type="entry name" value="R2K_2"/>
</dbReference>
<accession>A0A6C2YK34</accession>
<dbReference type="EMBL" id="LR593887">
    <property type="protein sequence ID" value="VTR99445.1"/>
    <property type="molecule type" value="Genomic_DNA"/>
</dbReference>
<dbReference type="Pfam" id="PF18299">
    <property type="entry name" value="R2K_2"/>
    <property type="match status" value="1"/>
</dbReference>
<dbReference type="InParanoid" id="A0A6C2YK34"/>
<dbReference type="KEGG" id="tim:GMBLW1_21740"/>
<protein>
    <recommendedName>
        <fullName evidence="1">ATP-grasp domain-containing protein</fullName>
    </recommendedName>
</protein>
<evidence type="ECO:0000313" key="3">
    <source>
        <dbReference type="Proteomes" id="UP000464378"/>
    </source>
</evidence>
<feature type="domain" description="ATP-grasp" evidence="1">
    <location>
        <begin position="86"/>
        <end position="237"/>
    </location>
</feature>
<dbReference type="Proteomes" id="UP000464378">
    <property type="component" value="Chromosome"/>
</dbReference>
<proteinExistence type="predicted"/>
<keyword evidence="3" id="KW-1185">Reference proteome</keyword>
<dbReference type="AlphaFoldDB" id="A0A6C2YK34"/>
<sequence>MKLKLAYIQAERGMPAADPFYRAWDGFRKRGIRCELFEPAQIEQRTVPLARDTLVAGGVPVVEAALAALGVSVPPADNLPTALTKYRGRRVWTSTWGELRHQYGRTGPPEPLWVKSLRRNKGAPSLAVYDAADIAEASSLPDGHEVLVSEYVTFVSEWRCFVRHGQILELSRYQGDVFRYPDANVVREAVATLGRAAPAGYGIDFGVLTDGRTVLVEVNEGYSLNPYGLESLEYAELLEARWLQLVGL</sequence>
<dbReference type="EMBL" id="LR586016">
    <property type="protein sequence ID" value="VIP01786.1"/>
    <property type="molecule type" value="Genomic_DNA"/>
</dbReference>
<dbReference type="SUPFAM" id="SSF56059">
    <property type="entry name" value="Glutathione synthetase ATP-binding domain-like"/>
    <property type="match status" value="1"/>
</dbReference>
<gene>
    <name evidence="2" type="ORF">GMBLW1_21740</name>
</gene>
<evidence type="ECO:0000259" key="1">
    <source>
        <dbReference type="Pfam" id="PF18299"/>
    </source>
</evidence>